<dbReference type="InParanoid" id="T1EWZ5"/>
<accession>T1EWZ5</accession>
<dbReference type="RefSeq" id="XP_009030344.1">
    <property type="nucleotide sequence ID" value="XM_009032096.1"/>
</dbReference>
<dbReference type="EMBL" id="AMQM01002091">
    <property type="status" value="NOT_ANNOTATED_CDS"/>
    <property type="molecule type" value="Genomic_DNA"/>
</dbReference>
<evidence type="ECO:0000313" key="1">
    <source>
        <dbReference type="EMBL" id="ESN91495.1"/>
    </source>
</evidence>
<dbReference type="AlphaFoldDB" id="T1EWZ5"/>
<dbReference type="GeneID" id="20201095"/>
<dbReference type="EMBL" id="KB097700">
    <property type="protein sequence ID" value="ESN91495.1"/>
    <property type="molecule type" value="Genomic_DNA"/>
</dbReference>
<reference evidence="2" key="3">
    <citation type="submission" date="2015-06" db="UniProtKB">
        <authorList>
            <consortium name="EnsemblMetazoa"/>
        </authorList>
    </citation>
    <scope>IDENTIFICATION</scope>
</reference>
<evidence type="ECO:0000313" key="3">
    <source>
        <dbReference type="Proteomes" id="UP000015101"/>
    </source>
</evidence>
<reference evidence="3" key="1">
    <citation type="submission" date="2012-12" db="EMBL/GenBank/DDBJ databases">
        <authorList>
            <person name="Hellsten U."/>
            <person name="Grimwood J."/>
            <person name="Chapman J.A."/>
            <person name="Shapiro H."/>
            <person name="Aerts A."/>
            <person name="Otillar R.P."/>
            <person name="Terry A.Y."/>
            <person name="Boore J.L."/>
            <person name="Simakov O."/>
            <person name="Marletaz F."/>
            <person name="Cho S.-J."/>
            <person name="Edsinger-Gonzales E."/>
            <person name="Havlak P."/>
            <person name="Kuo D.-H."/>
            <person name="Larsson T."/>
            <person name="Lv J."/>
            <person name="Arendt D."/>
            <person name="Savage R."/>
            <person name="Osoegawa K."/>
            <person name="de Jong P."/>
            <person name="Lindberg D.R."/>
            <person name="Seaver E.C."/>
            <person name="Weisblat D.A."/>
            <person name="Putnam N.H."/>
            <person name="Grigoriev I.V."/>
            <person name="Rokhsar D.S."/>
        </authorList>
    </citation>
    <scope>NUCLEOTIDE SEQUENCE</scope>
</reference>
<reference evidence="1 3" key="2">
    <citation type="journal article" date="2013" name="Nature">
        <title>Insights into bilaterian evolution from three spiralian genomes.</title>
        <authorList>
            <person name="Simakov O."/>
            <person name="Marletaz F."/>
            <person name="Cho S.J."/>
            <person name="Edsinger-Gonzales E."/>
            <person name="Havlak P."/>
            <person name="Hellsten U."/>
            <person name="Kuo D.H."/>
            <person name="Larsson T."/>
            <person name="Lv J."/>
            <person name="Arendt D."/>
            <person name="Savage R."/>
            <person name="Osoegawa K."/>
            <person name="de Jong P."/>
            <person name="Grimwood J."/>
            <person name="Chapman J.A."/>
            <person name="Shapiro H."/>
            <person name="Aerts A."/>
            <person name="Otillar R.P."/>
            <person name="Terry A.Y."/>
            <person name="Boore J.L."/>
            <person name="Grigoriev I.V."/>
            <person name="Lindberg D.R."/>
            <person name="Seaver E.C."/>
            <person name="Weisblat D.A."/>
            <person name="Putnam N.H."/>
            <person name="Rokhsar D.S."/>
        </authorList>
    </citation>
    <scope>NUCLEOTIDE SEQUENCE</scope>
</reference>
<sequence length="129" mass="14562">MSPEMLQSKAQLTTTVKSNGKAYRWKEVVCGHLPSQLSLTVDVLNSSRFIACYRCKRVRGEYDFPGFVFDNHIFGSLPGVECISMDLPLDMGWLKNSRKALRLPKNVTPYPWYKNAVAVSFTALMVVVV</sequence>
<organism evidence="2 3">
    <name type="scientific">Helobdella robusta</name>
    <name type="common">Californian leech</name>
    <dbReference type="NCBI Taxonomy" id="6412"/>
    <lineage>
        <taxon>Eukaryota</taxon>
        <taxon>Metazoa</taxon>
        <taxon>Spiralia</taxon>
        <taxon>Lophotrochozoa</taxon>
        <taxon>Annelida</taxon>
        <taxon>Clitellata</taxon>
        <taxon>Hirudinea</taxon>
        <taxon>Rhynchobdellida</taxon>
        <taxon>Glossiphoniidae</taxon>
        <taxon>Helobdella</taxon>
    </lineage>
</organism>
<dbReference type="EnsemblMetazoa" id="HelroT165537">
    <property type="protein sequence ID" value="HelroP165537"/>
    <property type="gene ID" value="HelroG165537"/>
</dbReference>
<dbReference type="KEGG" id="hro:HELRODRAFT_165537"/>
<proteinExistence type="predicted"/>
<name>T1EWZ5_HELRO</name>
<keyword evidence="3" id="KW-1185">Reference proteome</keyword>
<dbReference type="CTD" id="20201095"/>
<dbReference type="Proteomes" id="UP000015101">
    <property type="component" value="Unassembled WGS sequence"/>
</dbReference>
<dbReference type="HOGENOM" id="CLU_1951130_0_0_1"/>
<protein>
    <submittedName>
        <fullName evidence="1 2">Uncharacterized protein</fullName>
    </submittedName>
</protein>
<evidence type="ECO:0000313" key="2">
    <source>
        <dbReference type="EnsemblMetazoa" id="HelroP165537"/>
    </source>
</evidence>
<gene>
    <name evidence="2" type="primary">20201095</name>
    <name evidence="1" type="ORF">HELRODRAFT_165537</name>
</gene>